<dbReference type="SUPFAM" id="SSF48726">
    <property type="entry name" value="Immunoglobulin"/>
    <property type="match status" value="2"/>
</dbReference>
<dbReference type="InterPro" id="IPR013783">
    <property type="entry name" value="Ig-like_fold"/>
</dbReference>
<dbReference type="InterPro" id="IPR003961">
    <property type="entry name" value="FN3_dom"/>
</dbReference>
<reference evidence="4" key="1">
    <citation type="submission" date="2020-11" db="EMBL/GenBank/DDBJ databases">
        <authorList>
            <person name="Tran Van P."/>
        </authorList>
    </citation>
    <scope>NUCLEOTIDE SEQUENCE</scope>
</reference>
<dbReference type="SMART" id="SM00408">
    <property type="entry name" value="IGc2"/>
    <property type="match status" value="1"/>
</dbReference>
<dbReference type="CDD" id="cd00063">
    <property type="entry name" value="FN3"/>
    <property type="match status" value="1"/>
</dbReference>
<dbReference type="OrthoDB" id="6514832at2759"/>
<sequence length="521" mass="57842">NTTTSVLNLMPTVADDGALLTCRAQNLRLQAPHKYMEDGWELQVYYDPKVTLTINKNSKLVVFREGSEAVMECAIRANPGASDIQFMLNGSVIADNEQQGIFITNTTLTIRHLQSQHRGKYSCGAQNLEGRGVSNEVWLNLRYTPICRNSALKSTVAMTVNETQVLRCSVEAQPLDVSFYWTFNNYELHSDNYTARGLTSELRFRTASAQDFGLVSCWAKNEVGLQAQPCLFHITTALPPQPPRDCSVANRTMTSLTIECTPGDSAGLSQTFFAQHFGADSGVESDVKNLSASSVPLFFIAGLSSGTEYTVNLYAINAKGMSAPTRMLVSTLSTVNTKLVSGNQELDYDPILAVIVGALLSLILIVLIVIIICKIKQQDEEKDKREQQTQQNTIIGQLSDEYSIVQQTSQDELSHKNPDVIPCDLQSFNDSKTDLFIINDMRDDLTSLSNTSIIETVLQQKPKSILVNGYIPNGTHRKMRQTNGDQREELLYYDQRDAGVIVHQTLRFDDLEGNEVQQTAV</sequence>
<dbReference type="Gene3D" id="2.60.40.10">
    <property type="entry name" value="Immunoglobulins"/>
    <property type="match status" value="4"/>
</dbReference>
<dbReference type="InterPro" id="IPR003598">
    <property type="entry name" value="Ig_sub2"/>
</dbReference>
<protein>
    <recommendedName>
        <fullName evidence="6">Nephrin</fullName>
    </recommendedName>
</protein>
<name>A0A7R9KVK5_9ACAR</name>
<evidence type="ECO:0000256" key="1">
    <source>
        <dbReference type="SAM" id="Phobius"/>
    </source>
</evidence>
<keyword evidence="1" id="KW-0812">Transmembrane</keyword>
<feature type="domain" description="Ig-like" evidence="2">
    <location>
        <begin position="145"/>
        <end position="221"/>
    </location>
</feature>
<dbReference type="InterPro" id="IPR036116">
    <property type="entry name" value="FN3_sf"/>
</dbReference>
<dbReference type="PROSITE" id="PS50835">
    <property type="entry name" value="IG_LIKE"/>
    <property type="match status" value="2"/>
</dbReference>
<keyword evidence="1" id="KW-0472">Membrane</keyword>
<gene>
    <name evidence="4" type="ORF">OSB1V03_LOCUS10653</name>
</gene>
<dbReference type="SUPFAM" id="SSF49265">
    <property type="entry name" value="Fibronectin type III"/>
    <property type="match status" value="1"/>
</dbReference>
<dbReference type="InterPro" id="IPR003599">
    <property type="entry name" value="Ig_sub"/>
</dbReference>
<proteinExistence type="predicted"/>
<evidence type="ECO:0008006" key="6">
    <source>
        <dbReference type="Google" id="ProtNLM"/>
    </source>
</evidence>
<evidence type="ECO:0000313" key="4">
    <source>
        <dbReference type="EMBL" id="CAD7630240.1"/>
    </source>
</evidence>
<organism evidence="4">
    <name type="scientific">Medioppia subpectinata</name>
    <dbReference type="NCBI Taxonomy" id="1979941"/>
    <lineage>
        <taxon>Eukaryota</taxon>
        <taxon>Metazoa</taxon>
        <taxon>Ecdysozoa</taxon>
        <taxon>Arthropoda</taxon>
        <taxon>Chelicerata</taxon>
        <taxon>Arachnida</taxon>
        <taxon>Acari</taxon>
        <taxon>Acariformes</taxon>
        <taxon>Sarcoptiformes</taxon>
        <taxon>Oribatida</taxon>
        <taxon>Brachypylina</taxon>
        <taxon>Oppioidea</taxon>
        <taxon>Oppiidae</taxon>
        <taxon>Medioppia</taxon>
    </lineage>
</organism>
<dbReference type="EMBL" id="OC862450">
    <property type="protein sequence ID" value="CAD7630240.1"/>
    <property type="molecule type" value="Genomic_DNA"/>
</dbReference>
<dbReference type="PROSITE" id="PS50853">
    <property type="entry name" value="FN3"/>
    <property type="match status" value="1"/>
</dbReference>
<evidence type="ECO:0000313" key="5">
    <source>
        <dbReference type="Proteomes" id="UP000759131"/>
    </source>
</evidence>
<dbReference type="Pfam" id="PF13927">
    <property type="entry name" value="Ig_3"/>
    <property type="match status" value="2"/>
</dbReference>
<dbReference type="PANTHER" id="PTHR23278">
    <property type="entry name" value="SIDESTEP PROTEIN"/>
    <property type="match status" value="1"/>
</dbReference>
<dbReference type="SMART" id="SM00060">
    <property type="entry name" value="FN3"/>
    <property type="match status" value="1"/>
</dbReference>
<feature type="transmembrane region" description="Helical" evidence="1">
    <location>
        <begin position="351"/>
        <end position="375"/>
    </location>
</feature>
<dbReference type="PANTHER" id="PTHR23278:SF19">
    <property type="entry name" value="OBSCURIN"/>
    <property type="match status" value="1"/>
</dbReference>
<feature type="domain" description="Fibronectin type-III" evidence="3">
    <location>
        <begin position="239"/>
        <end position="337"/>
    </location>
</feature>
<keyword evidence="1" id="KW-1133">Transmembrane helix</keyword>
<dbReference type="EMBL" id="CAJPIZ010007875">
    <property type="protein sequence ID" value="CAG2110670.1"/>
    <property type="molecule type" value="Genomic_DNA"/>
</dbReference>
<accession>A0A7R9KVK5</accession>
<dbReference type="Proteomes" id="UP000759131">
    <property type="component" value="Unassembled WGS sequence"/>
</dbReference>
<evidence type="ECO:0000259" key="3">
    <source>
        <dbReference type="PROSITE" id="PS50853"/>
    </source>
</evidence>
<dbReference type="InterPro" id="IPR036179">
    <property type="entry name" value="Ig-like_dom_sf"/>
</dbReference>
<evidence type="ECO:0000259" key="2">
    <source>
        <dbReference type="PROSITE" id="PS50835"/>
    </source>
</evidence>
<dbReference type="InterPro" id="IPR007110">
    <property type="entry name" value="Ig-like_dom"/>
</dbReference>
<dbReference type="CDD" id="cd00096">
    <property type="entry name" value="Ig"/>
    <property type="match status" value="1"/>
</dbReference>
<feature type="domain" description="Ig-like" evidence="2">
    <location>
        <begin position="48"/>
        <end position="140"/>
    </location>
</feature>
<dbReference type="AlphaFoldDB" id="A0A7R9KVK5"/>
<keyword evidence="5" id="KW-1185">Reference proteome</keyword>
<feature type="non-terminal residue" evidence="4">
    <location>
        <position position="1"/>
    </location>
</feature>
<dbReference type="SMART" id="SM00409">
    <property type="entry name" value="IG"/>
    <property type="match status" value="2"/>
</dbReference>